<keyword evidence="2 4" id="KW-0547">Nucleotide-binding</keyword>
<dbReference type="PROSITE" id="PS00107">
    <property type="entry name" value="PROTEIN_KINASE_ATP"/>
    <property type="match status" value="1"/>
</dbReference>
<name>A0ABR4B2H4_9LECA</name>
<dbReference type="InterPro" id="IPR008271">
    <property type="entry name" value="Ser/Thr_kinase_AS"/>
</dbReference>
<keyword evidence="5" id="KW-0418">Kinase</keyword>
<dbReference type="SUPFAM" id="SSF56112">
    <property type="entry name" value="Protein kinase-like (PK-like)"/>
    <property type="match status" value="1"/>
</dbReference>
<evidence type="ECO:0000313" key="8">
    <source>
        <dbReference type="Proteomes" id="UP001590951"/>
    </source>
</evidence>
<protein>
    <recommendedName>
        <fullName evidence="1">non-specific serine/threonine protein kinase</fullName>
        <ecNumber evidence="1">2.7.11.1</ecNumber>
    </recommendedName>
</protein>
<dbReference type="Proteomes" id="UP001590951">
    <property type="component" value="Unassembled WGS sequence"/>
</dbReference>
<dbReference type="Pfam" id="PF00069">
    <property type="entry name" value="Pkinase"/>
    <property type="match status" value="1"/>
</dbReference>
<feature type="binding site" evidence="4">
    <location>
        <position position="56"/>
    </location>
    <ligand>
        <name>ATP</name>
        <dbReference type="ChEBI" id="CHEBI:30616"/>
    </ligand>
</feature>
<dbReference type="CDD" id="cd14016">
    <property type="entry name" value="STKc_CK1"/>
    <property type="match status" value="1"/>
</dbReference>
<dbReference type="InterPro" id="IPR011009">
    <property type="entry name" value="Kinase-like_dom_sf"/>
</dbReference>
<comment type="caution">
    <text evidence="7">The sequence shown here is derived from an EMBL/GenBank/DDBJ whole genome shotgun (WGS) entry which is preliminary data.</text>
</comment>
<dbReference type="InterPro" id="IPR000719">
    <property type="entry name" value="Prot_kinase_dom"/>
</dbReference>
<dbReference type="PROSITE" id="PS50011">
    <property type="entry name" value="PROTEIN_KINASE_DOM"/>
    <property type="match status" value="1"/>
</dbReference>
<dbReference type="Gene3D" id="1.10.510.10">
    <property type="entry name" value="Transferase(Phosphotransferase) domain 1"/>
    <property type="match status" value="1"/>
</dbReference>
<dbReference type="InterPro" id="IPR017441">
    <property type="entry name" value="Protein_kinase_ATP_BS"/>
</dbReference>
<evidence type="ECO:0000256" key="4">
    <source>
        <dbReference type="PROSITE-ProRule" id="PRU10141"/>
    </source>
</evidence>
<keyword evidence="5" id="KW-0808">Transferase</keyword>
<evidence type="ECO:0000256" key="1">
    <source>
        <dbReference type="ARBA" id="ARBA00012513"/>
    </source>
</evidence>
<evidence type="ECO:0000256" key="2">
    <source>
        <dbReference type="ARBA" id="ARBA00022741"/>
    </source>
</evidence>
<feature type="domain" description="Protein kinase" evidence="6">
    <location>
        <begin position="27"/>
        <end position="292"/>
    </location>
</feature>
<dbReference type="PROSITE" id="PS00108">
    <property type="entry name" value="PROTEIN_KINASE_ST"/>
    <property type="match status" value="1"/>
</dbReference>
<keyword evidence="8" id="KW-1185">Reference proteome</keyword>
<evidence type="ECO:0000259" key="6">
    <source>
        <dbReference type="PROSITE" id="PS50011"/>
    </source>
</evidence>
<dbReference type="EC" id="2.7.11.1" evidence="1"/>
<organism evidence="7 8">
    <name type="scientific">Lepraria finkii</name>
    <dbReference type="NCBI Taxonomy" id="1340010"/>
    <lineage>
        <taxon>Eukaryota</taxon>
        <taxon>Fungi</taxon>
        <taxon>Dikarya</taxon>
        <taxon>Ascomycota</taxon>
        <taxon>Pezizomycotina</taxon>
        <taxon>Lecanoromycetes</taxon>
        <taxon>OSLEUM clade</taxon>
        <taxon>Lecanoromycetidae</taxon>
        <taxon>Lecanorales</taxon>
        <taxon>Lecanorineae</taxon>
        <taxon>Stereocaulaceae</taxon>
        <taxon>Lepraria</taxon>
    </lineage>
</organism>
<keyword evidence="3 4" id="KW-0067">ATP-binding</keyword>
<proteinExistence type="inferred from homology"/>
<dbReference type="InterPro" id="IPR050235">
    <property type="entry name" value="CK1_Ser-Thr_kinase"/>
</dbReference>
<evidence type="ECO:0000256" key="3">
    <source>
        <dbReference type="ARBA" id="ARBA00022840"/>
    </source>
</evidence>
<comment type="similarity">
    <text evidence="5">Belongs to the protein kinase superfamily.</text>
</comment>
<gene>
    <name evidence="7" type="ORF">ABVK25_007535</name>
</gene>
<evidence type="ECO:0000256" key="5">
    <source>
        <dbReference type="RuleBase" id="RU000304"/>
    </source>
</evidence>
<accession>A0ABR4B2H4</accession>
<evidence type="ECO:0000313" key="7">
    <source>
        <dbReference type="EMBL" id="KAL2052093.1"/>
    </source>
</evidence>
<keyword evidence="5" id="KW-0723">Serine/threonine-protein kinase</keyword>
<dbReference type="EMBL" id="JBHFEH010000029">
    <property type="protein sequence ID" value="KAL2052093.1"/>
    <property type="molecule type" value="Genomic_DNA"/>
</dbReference>
<reference evidence="7 8" key="1">
    <citation type="submission" date="2024-09" db="EMBL/GenBank/DDBJ databases">
        <title>Rethinking Asexuality: The Enigmatic Case of Functional Sexual Genes in Lepraria (Stereocaulaceae).</title>
        <authorList>
            <person name="Doellman M."/>
            <person name="Sun Y."/>
            <person name="Barcenas-Pena A."/>
            <person name="Lumbsch H.T."/>
            <person name="Grewe F."/>
        </authorList>
    </citation>
    <scope>NUCLEOTIDE SEQUENCE [LARGE SCALE GENOMIC DNA]</scope>
    <source>
        <strain evidence="7 8">Grewe 0041</strain>
    </source>
</reference>
<dbReference type="PANTHER" id="PTHR11909">
    <property type="entry name" value="CASEIN KINASE-RELATED"/>
    <property type="match status" value="1"/>
</dbReference>
<dbReference type="SMART" id="SM00220">
    <property type="entry name" value="S_TKc"/>
    <property type="match status" value="1"/>
</dbReference>
<sequence length="327" mass="37738">MHHNYTSKLAYKSSQMKNLDIRIAGKYQLQRRIGGGGFGDVYIGTSLDTGEEVAIKLEYVYEGPPLLEAEADVYRLLAGGVGIPRVHDYLFECEYNVMVFDLLGPSLEDLFNFCDRRFSLKTVLMLADQLLYRLEFIHSKNIIHRDIKPENFLMGTGRYGNQVFVTDLGLATERRAIQIKTDPTGASKRHLIGTARFASINGHLGILQDRCDDLESLGYMLLYFLRGSLPWQGLTAKDHAQKEDLVLEKKKTISTKDLCRDLPREFETYFDHIRSLEFDETPAYAYLRKIFLNLFAREGFERDNVFDWTILKYLMAHDEEKSCEKSR</sequence>